<evidence type="ECO:0000256" key="2">
    <source>
        <dbReference type="SAM" id="SignalP"/>
    </source>
</evidence>
<comment type="caution">
    <text evidence="4">The sequence shown here is derived from an EMBL/GenBank/DDBJ whole genome shotgun (WGS) entry which is preliminary data.</text>
</comment>
<dbReference type="PROSITE" id="PS51257">
    <property type="entry name" value="PROKAR_LIPOPROTEIN"/>
    <property type="match status" value="1"/>
</dbReference>
<feature type="chain" id="PRO_5015931800" evidence="2">
    <location>
        <begin position="22"/>
        <end position="1100"/>
    </location>
</feature>
<keyword evidence="1 2" id="KW-0732">Signal</keyword>
<dbReference type="SUPFAM" id="SSF69318">
    <property type="entry name" value="Integrin alpha N-terminal domain"/>
    <property type="match status" value="3"/>
</dbReference>
<protein>
    <submittedName>
        <fullName evidence="4">VCBS repeat protein</fullName>
    </submittedName>
</protein>
<gene>
    <name evidence="4" type="ORF">LX80_00869</name>
</gene>
<accession>A0A2W7RW31</accession>
<keyword evidence="5" id="KW-1185">Reference proteome</keyword>
<dbReference type="RefSeq" id="WP_245897968.1">
    <property type="nucleotide sequence ID" value="NZ_QKZV01000002.1"/>
</dbReference>
<dbReference type="EMBL" id="QKZV01000002">
    <property type="protein sequence ID" value="PZX64671.1"/>
    <property type="molecule type" value="Genomic_DNA"/>
</dbReference>
<evidence type="ECO:0000313" key="5">
    <source>
        <dbReference type="Proteomes" id="UP000249720"/>
    </source>
</evidence>
<dbReference type="Pfam" id="PF07593">
    <property type="entry name" value="UnbV_ASPIC"/>
    <property type="match status" value="1"/>
</dbReference>
<evidence type="ECO:0000259" key="3">
    <source>
        <dbReference type="Pfam" id="PF07593"/>
    </source>
</evidence>
<feature type="domain" description="ASPIC/UnbV" evidence="3">
    <location>
        <begin position="527"/>
        <end position="594"/>
    </location>
</feature>
<dbReference type="PANTHER" id="PTHR16026">
    <property type="entry name" value="CARTILAGE ACIDIC PROTEIN 1"/>
    <property type="match status" value="1"/>
</dbReference>
<proteinExistence type="predicted"/>
<dbReference type="InterPro" id="IPR027039">
    <property type="entry name" value="Crtac1"/>
</dbReference>
<dbReference type="InterPro" id="IPR011519">
    <property type="entry name" value="UnbV_ASPIC"/>
</dbReference>
<dbReference type="Proteomes" id="UP000249720">
    <property type="component" value="Unassembled WGS sequence"/>
</dbReference>
<dbReference type="InterPro" id="IPR028994">
    <property type="entry name" value="Integrin_alpha_N"/>
</dbReference>
<dbReference type="InterPro" id="IPR013517">
    <property type="entry name" value="FG-GAP"/>
</dbReference>
<evidence type="ECO:0000313" key="4">
    <source>
        <dbReference type="EMBL" id="PZX64671.1"/>
    </source>
</evidence>
<dbReference type="PANTHER" id="PTHR16026:SF0">
    <property type="entry name" value="CARTILAGE ACIDIC PROTEIN 1"/>
    <property type="match status" value="1"/>
</dbReference>
<name>A0A2W7RW31_9BACT</name>
<dbReference type="Gene3D" id="2.130.10.130">
    <property type="entry name" value="Integrin alpha, N-terminal"/>
    <property type="match status" value="3"/>
</dbReference>
<dbReference type="AlphaFoldDB" id="A0A2W7RW31"/>
<dbReference type="Pfam" id="PF13517">
    <property type="entry name" value="FG-GAP_3"/>
    <property type="match status" value="7"/>
</dbReference>
<evidence type="ECO:0000256" key="1">
    <source>
        <dbReference type="ARBA" id="ARBA00022729"/>
    </source>
</evidence>
<organism evidence="4 5">
    <name type="scientific">Hydrotalea sandarakina</name>
    <dbReference type="NCBI Taxonomy" id="1004304"/>
    <lineage>
        <taxon>Bacteria</taxon>
        <taxon>Pseudomonadati</taxon>
        <taxon>Bacteroidota</taxon>
        <taxon>Chitinophagia</taxon>
        <taxon>Chitinophagales</taxon>
        <taxon>Chitinophagaceae</taxon>
        <taxon>Hydrotalea</taxon>
    </lineage>
</organism>
<reference evidence="4 5" key="1">
    <citation type="submission" date="2018-06" db="EMBL/GenBank/DDBJ databases">
        <title>Genomic Encyclopedia of Archaeal and Bacterial Type Strains, Phase II (KMG-II): from individual species to whole genera.</title>
        <authorList>
            <person name="Goeker M."/>
        </authorList>
    </citation>
    <scope>NUCLEOTIDE SEQUENCE [LARGE SCALE GENOMIC DNA]</scope>
    <source>
        <strain evidence="4 5">DSM 23241</strain>
    </source>
</reference>
<feature type="signal peptide" evidence="2">
    <location>
        <begin position="1"/>
        <end position="21"/>
    </location>
</feature>
<sequence>MLTHKSLFPLMLIFLVCGCHSGSNKLLAKLDADETGIHFNNQLFTESSFNILNYIYFYNGGGVAIGDINNDGLPDILFTGNMVKNRLYLNKGNFKFEDITDKSGIAAMQGWCTGATMVDVNGDGKLDIYICRSADINSKMRRNLLFINNGDLTFTEKAQEYGLDNTGYSTQAAFFDYDKDGDLDMFLINHSLHEYTTGAIENPELRNKSIPEFECKLYRNDWNEQLKHPVFTDVSKQAGITSNVYTFGLGLAISDLNNDGWPDVYVSNDFNEPDYLFMNNGNGTFTDKLNKSMDHVSLYSMGSDAADYNNDGLIDLFTLDMLPEDNYTQKMHSGAENYNKFQLLFNRGFYYQYSRNMLQKNNGDGTFSEIGQLAGVSNTDWSWSALFTDFDNDGKKDLLVTNGYVKDYTDMDFLQFSADKASKANILNKEEAVKTFIEKMPENKQHSYVFKNVGNDSFVKYNMQWGLNQTTVSAGAAFADLDNDGDMDVVINNTNDIASIYRNNANKNSENHYLKVKFVGNSLNKNGIGAKVKLYCANEVFYQENFPVRGFQSSTEPILNFGIGTHSIIDSILVIWPNDSAQIIKNVKPNQTITFQLRQANTLYHYNLKNPKPIFTQNALSQMQYRDEDVNDFSIQTLLPNFLSHQGPCMATADVNNDGLTDVYLGSSKLQPGQLFLQMKNGSFQKIVNPDFLKDKYYVDASAVFFDANGDGLPDLFVASGGYDINENDTLLESRLYLNKGNGKFIRSYQSIPKNKISAGVVKVADIDGDGDLDVFIGGRVTPRNYPLTPSSAILINDGKGHFTDATPAMLRKVGMVTDAAFLDLNGDKLPDLIVVGEFMPVKVFINQKGSFVDSSNNYIHFPNNGWWNRIALADLDKDGDMDIVLGNYGLNTQFKVNEKEPMELYYKDFDGNGSIDPILCYYINGVSYPAFSKDDITEQIPSLKNKFLQYHDYANATIFDLFTKTQLNDAGKLVCNNLTTGYLENKGKAGFEWHVLPTEAQYAPIFGINVLDVNGDGNNDILLTGNNTYTRIKFGRYDANHGVLLLGNGKGAFKYVPQYSSGLNIRSNVRSATSINIGMQSHILVASNDTSVIDLKLNR</sequence>